<gene>
    <name evidence="4" type="ORF">ACFQPC_01550</name>
</gene>
<dbReference type="Gene3D" id="2.100.10.30">
    <property type="entry name" value="Jacalin-like lectin domain"/>
    <property type="match status" value="1"/>
</dbReference>
<dbReference type="Pfam" id="PF01419">
    <property type="entry name" value="Jacalin"/>
    <property type="match status" value="1"/>
</dbReference>
<feature type="signal peptide" evidence="2">
    <location>
        <begin position="1"/>
        <end position="26"/>
    </location>
</feature>
<organism evidence="4 5">
    <name type="scientific">Herminiimonas glaciei</name>
    <dbReference type="NCBI Taxonomy" id="523788"/>
    <lineage>
        <taxon>Bacteria</taxon>
        <taxon>Pseudomonadati</taxon>
        <taxon>Pseudomonadota</taxon>
        <taxon>Betaproteobacteria</taxon>
        <taxon>Burkholderiales</taxon>
        <taxon>Oxalobacteraceae</taxon>
        <taxon>Herminiimonas</taxon>
    </lineage>
</organism>
<evidence type="ECO:0000313" key="5">
    <source>
        <dbReference type="Proteomes" id="UP001596542"/>
    </source>
</evidence>
<dbReference type="Proteomes" id="UP001596542">
    <property type="component" value="Unassembled WGS sequence"/>
</dbReference>
<comment type="caution">
    <text evidence="4">The sequence shown here is derived from an EMBL/GenBank/DDBJ whole genome shotgun (WGS) entry which is preliminary data.</text>
</comment>
<evidence type="ECO:0000259" key="3">
    <source>
        <dbReference type="SMART" id="SM00915"/>
    </source>
</evidence>
<dbReference type="SMART" id="SM00915">
    <property type="entry name" value="Jacalin"/>
    <property type="match status" value="1"/>
</dbReference>
<name>A0ABW2I6P1_9BURK</name>
<feature type="chain" id="PRO_5047068861" evidence="2">
    <location>
        <begin position="27"/>
        <end position="923"/>
    </location>
</feature>
<feature type="region of interest" description="Disordered" evidence="1">
    <location>
        <begin position="592"/>
        <end position="614"/>
    </location>
</feature>
<feature type="domain" description="Jacalin-type lectin" evidence="3">
    <location>
        <begin position="795"/>
        <end position="919"/>
    </location>
</feature>
<feature type="region of interest" description="Disordered" evidence="1">
    <location>
        <begin position="769"/>
        <end position="796"/>
    </location>
</feature>
<dbReference type="RefSeq" id="WP_382269892.1">
    <property type="nucleotide sequence ID" value="NZ_JBHTBU010000001.1"/>
</dbReference>
<proteinExistence type="predicted"/>
<dbReference type="InterPro" id="IPR001229">
    <property type="entry name" value="Jacalin-like_lectin_dom"/>
</dbReference>
<accession>A0ABW2I6P1</accession>
<evidence type="ECO:0000256" key="2">
    <source>
        <dbReference type="SAM" id="SignalP"/>
    </source>
</evidence>
<dbReference type="SUPFAM" id="SSF51101">
    <property type="entry name" value="Mannose-binding lectins"/>
    <property type="match status" value="1"/>
</dbReference>
<reference evidence="5" key="1">
    <citation type="journal article" date="2019" name="Int. J. Syst. Evol. Microbiol.">
        <title>The Global Catalogue of Microorganisms (GCM) 10K type strain sequencing project: providing services to taxonomists for standard genome sequencing and annotation.</title>
        <authorList>
            <consortium name="The Broad Institute Genomics Platform"/>
            <consortium name="The Broad Institute Genome Sequencing Center for Infectious Disease"/>
            <person name="Wu L."/>
            <person name="Ma J."/>
        </authorList>
    </citation>
    <scope>NUCLEOTIDE SEQUENCE [LARGE SCALE GENOMIC DNA]</scope>
    <source>
        <strain evidence="5">KACC 12508</strain>
    </source>
</reference>
<dbReference type="InterPro" id="IPR036404">
    <property type="entry name" value="Jacalin-like_lectin_dom_sf"/>
</dbReference>
<protein>
    <submittedName>
        <fullName evidence="4">Jacalin-like lectin</fullName>
    </submittedName>
</protein>
<keyword evidence="2" id="KW-0732">Signal</keyword>
<evidence type="ECO:0000313" key="4">
    <source>
        <dbReference type="EMBL" id="MFC7286709.1"/>
    </source>
</evidence>
<keyword evidence="5" id="KW-1185">Reference proteome</keyword>
<sequence>MIVRKCLFKACCMLLLALAVQAPVHANGVPDIKPALKKMLGSLATETKQDLQKLVGALRETQCGGGLKGCYAAKLDAVQLYFYTSNNLQQTFIVVIDKDIPMPKLFSSKIQSVLGQSRLRSPMISISTSDFDLTADRMPNDLKKIVNDSYFGVTSIPFSVGVQMAARINIGGEFKNTMESFGIKADQMTMRSAVVLPIPSDITGGAGAAAGIASDIADGATMTKAGVDAMKLEAFVEFQFAPGSRIPLLLPPVTLTDATFFINNNLTIGYKGNASFQGLNDKKFLIQFQTPVQPTGAMDLADFGYRIATPARFTMEDAAKIMIAMATTDRRLTKYGGGFIGGIDKYKADLLAAAKPLSMFQLDNPRPAPEYRFGDKTKPWPDDNKYYNIVSYGPLATGGPYMSQGSAVGFLGQKISWMDYTAGYNGLSGSTGNNITLKLGPLGKVTFRMETFAKVNQGTQEIGMSGNFAGQKVEVMLGTSKMTISVNASCVNPFEIKASADITPTLNIADVFEGHGGVNVDPASITGCVGKELEAAYRKVAGEFQNLGGYSAAMANAELKKIDDAANLVKKQAEEAANKVAAESKKAAEDAARAAEKAAEDARRQYENTKNAARDVANKSVSAATNAFKDAGNAFKRIGKKKKHKKGPDPKFAGSVFDWDYYYDHYPEFRGQDLAAHWRDKGFYENRQGSLEFNPIYYYHRYADVSAQCPGSLLCATQHWLDYGIEMGRQGSADFNVVDYMNRYADVPRTLAPEDDPDALEHWLTFGADNGRDGSPNSKASTPFSPPMRFGGRGGSPWNDAAQCQSSYVVGFRIRANGRVDGIQFLYASGQWGAPHGNLGNPPYTYEIVLPAGQYFTVAHIRSGDSVDALGLISNTGVGYGMFGGNGGTFAVYGVTAGEKLACVTGRSARNLDQFIFSSTGQR</sequence>
<dbReference type="EMBL" id="JBHTBU010000001">
    <property type="protein sequence ID" value="MFC7286709.1"/>
    <property type="molecule type" value="Genomic_DNA"/>
</dbReference>
<evidence type="ECO:0000256" key="1">
    <source>
        <dbReference type="SAM" id="MobiDB-lite"/>
    </source>
</evidence>